<evidence type="ECO:0000313" key="2">
    <source>
        <dbReference type="Proteomes" id="UP001318301"/>
    </source>
</evidence>
<dbReference type="EMBL" id="SEWW01000001">
    <property type="protein sequence ID" value="NGZ43324.1"/>
    <property type="molecule type" value="Genomic_DNA"/>
</dbReference>
<organism evidence="1 2">
    <name type="scientific">Aquirufa beregesia</name>
    <dbReference type="NCBI Taxonomy" id="2516556"/>
    <lineage>
        <taxon>Bacteria</taxon>
        <taxon>Pseudomonadati</taxon>
        <taxon>Bacteroidota</taxon>
        <taxon>Cytophagia</taxon>
        <taxon>Cytophagales</taxon>
        <taxon>Flectobacillaceae</taxon>
        <taxon>Aquirufa</taxon>
    </lineage>
</organism>
<name>A0ABX0ESQ5_9BACT</name>
<protein>
    <submittedName>
        <fullName evidence="1">Uncharacterized protein</fullName>
    </submittedName>
</protein>
<sequence length="103" mass="11507">MKLVVVTALKENSEVVQSIFQQANIKIFSATDTQGVKSSSPSNLLDSWFSGNNPAIFDSVFLFSFTTIAQAKKTIELIDLYNENETSEYPIRAFVMPVEYSSK</sequence>
<accession>A0ABX0ESQ5</accession>
<dbReference type="RefSeq" id="WP_166228447.1">
    <property type="nucleotide sequence ID" value="NZ_CBCSIJ010000001.1"/>
</dbReference>
<evidence type="ECO:0000313" key="1">
    <source>
        <dbReference type="EMBL" id="NGZ43324.1"/>
    </source>
</evidence>
<keyword evidence="2" id="KW-1185">Reference proteome</keyword>
<proteinExistence type="predicted"/>
<dbReference type="Proteomes" id="UP001318301">
    <property type="component" value="Unassembled WGS sequence"/>
</dbReference>
<reference evidence="1 2" key="1">
    <citation type="submission" date="2019-02" db="EMBL/GenBank/DDBJ databases">
        <title>Genome of a new Bacteroidetes strain.</title>
        <authorList>
            <person name="Pitt A."/>
        </authorList>
    </citation>
    <scope>NUCLEOTIDE SEQUENCE [LARGE SCALE GENOMIC DNA]</scope>
    <source>
        <strain evidence="1 2">50C-KIRBA</strain>
    </source>
</reference>
<gene>
    <name evidence="1" type="ORF">EWU23_02425</name>
</gene>
<comment type="caution">
    <text evidence="1">The sequence shown here is derived from an EMBL/GenBank/DDBJ whole genome shotgun (WGS) entry which is preliminary data.</text>
</comment>